<evidence type="ECO:0000259" key="3">
    <source>
        <dbReference type="Pfam" id="PF04504"/>
    </source>
</evidence>
<dbReference type="InterPro" id="IPR007592">
    <property type="entry name" value="GEBP"/>
</dbReference>
<dbReference type="GO" id="GO:0005634">
    <property type="term" value="C:nucleus"/>
    <property type="evidence" value="ECO:0007669"/>
    <property type="project" value="TreeGrafter"/>
</dbReference>
<comment type="similarity">
    <text evidence="1">Belongs to the GeBP family.</text>
</comment>
<feature type="region of interest" description="Disordered" evidence="2">
    <location>
        <begin position="1"/>
        <end position="31"/>
    </location>
</feature>
<evidence type="ECO:0000256" key="2">
    <source>
        <dbReference type="SAM" id="MobiDB-lite"/>
    </source>
</evidence>
<dbReference type="EMBL" id="AB263748">
    <property type="protein sequence ID" value="BAF36295.1"/>
    <property type="molecule type" value="Genomic_DNA"/>
</dbReference>
<dbReference type="EMBL" id="AH013750">
    <property type="protein sequence ID" value="AAS79575.1"/>
    <property type="molecule type" value="Genomic_DNA"/>
</dbReference>
<feature type="region of interest" description="Disordered" evidence="2">
    <location>
        <begin position="124"/>
        <end position="154"/>
    </location>
</feature>
<evidence type="ECO:0000256" key="1">
    <source>
        <dbReference type="ARBA" id="ARBA00010820"/>
    </source>
</evidence>
<accession>Q6JJ58</accession>
<dbReference type="Pfam" id="PF04504">
    <property type="entry name" value="GeBP-like_DBD"/>
    <property type="match status" value="1"/>
</dbReference>
<feature type="domain" description="Glabrous enhancer-binding protein-like DBD" evidence="3">
    <location>
        <begin position="34"/>
        <end position="109"/>
    </location>
</feature>
<reference evidence="5" key="2">
    <citation type="journal article" date="2007" name="Sex. Plant Reprod.">
        <title>Physical size of the S locus region defined by genetic recombination and genome sequencing in Ipomoea trifida, Convolvulaceae.</title>
        <authorList>
            <person name="Rahman M.H."/>
            <person name="Tsuchiya T."/>
            <person name="Suwabe K."/>
            <person name="Kohori J."/>
            <person name="Tomita R.N."/>
            <person name="Kagaya Y."/>
            <person name="Kobayashi I."/>
            <person name="Kakeda K."/>
            <person name="Kowyama Y."/>
        </authorList>
    </citation>
    <scope>NUCLEOTIDE SEQUENCE</scope>
</reference>
<dbReference type="InterPro" id="IPR053932">
    <property type="entry name" value="GeBP-like_DBD"/>
</dbReference>
<reference evidence="4" key="1">
    <citation type="journal article" date="2004" name="Breed. Sci.">
        <title>Molecular Characterization of a 313-kb Genomic Region Containing the Self-incompatibility Locus of Ipomoea trifida, a Diploid Relative of Sweet Potato.</title>
        <authorList>
            <person name="Tomita R.N."/>
            <person name="Suzuki G."/>
            <person name="Yoshida K."/>
            <person name="Yano Y."/>
            <person name="Tsuchiya T."/>
            <person name="Kakeda K."/>
            <person name="Mukai Y."/>
            <person name="Kowyama Y."/>
        </authorList>
    </citation>
    <scope>NUCLEOTIDE SEQUENCE</scope>
</reference>
<evidence type="ECO:0000313" key="5">
    <source>
        <dbReference type="EMBL" id="BAF36295.1"/>
    </source>
</evidence>
<sequence>MSTSKRRSASKRKTSAGATSDPKSAAAANSLLSNKVFSKEDEINLLKALLESTTDPTVSLPLGHHVSETQIAAKIKRMKERYHKLAKSKSRIKTAHDEEVYQIARLIWGKQAKKPAPLMVKISETTAEETSPEIEKLPDGEDLGENAEKENGDATGEVDLGAFPYLVEQMAVNFTGNDMYLMGLRQLGSRKLEGMNEQWKGLMEEEAEFIAKKAQFYQELKAALAFKN</sequence>
<organism evidence="4">
    <name type="scientific">Ipomoea trifida</name>
    <name type="common">Morning glory</name>
    <dbReference type="NCBI Taxonomy" id="35884"/>
    <lineage>
        <taxon>Eukaryota</taxon>
        <taxon>Viridiplantae</taxon>
        <taxon>Streptophyta</taxon>
        <taxon>Embryophyta</taxon>
        <taxon>Tracheophyta</taxon>
        <taxon>Spermatophyta</taxon>
        <taxon>Magnoliopsida</taxon>
        <taxon>eudicotyledons</taxon>
        <taxon>Gunneridae</taxon>
        <taxon>Pentapetalae</taxon>
        <taxon>asterids</taxon>
        <taxon>lamiids</taxon>
        <taxon>Solanales</taxon>
        <taxon>Convolvulaceae</taxon>
        <taxon>Ipomoeeae</taxon>
        <taxon>Ipomoea</taxon>
    </lineage>
</organism>
<protein>
    <recommendedName>
        <fullName evidence="3">Glabrous enhancer-binding protein-like DBD domain-containing protein</fullName>
    </recommendedName>
</protein>
<proteinExistence type="inferred from homology"/>
<dbReference type="AlphaFoldDB" id="Q6JJ58"/>
<feature type="compositionally biased region" description="Low complexity" evidence="2">
    <location>
        <begin position="15"/>
        <end position="31"/>
    </location>
</feature>
<dbReference type="GO" id="GO:0006355">
    <property type="term" value="P:regulation of DNA-templated transcription"/>
    <property type="evidence" value="ECO:0007669"/>
    <property type="project" value="InterPro"/>
</dbReference>
<evidence type="ECO:0000313" key="4">
    <source>
        <dbReference type="EMBL" id="AAS79575.1"/>
    </source>
</evidence>
<feature type="compositionally biased region" description="Basic residues" evidence="2">
    <location>
        <begin position="1"/>
        <end position="14"/>
    </location>
</feature>
<name>Q6JJ58_IPOTF</name>
<dbReference type="PANTHER" id="PTHR31662">
    <property type="entry name" value="BNAANNG10740D PROTEIN-RELATED"/>
    <property type="match status" value="1"/>
</dbReference>
<dbReference type="PANTHER" id="PTHR31662:SF39">
    <property type="match status" value="1"/>
</dbReference>